<dbReference type="Proteomes" id="UP000246171">
    <property type="component" value="Unassembled WGS sequence"/>
</dbReference>
<keyword evidence="2" id="KW-1185">Reference proteome</keyword>
<organism evidence="1 2">
    <name type="scientific">Aspergillus eucalypticola (strain CBS 122712 / IBT 29274)</name>
    <dbReference type="NCBI Taxonomy" id="1448314"/>
    <lineage>
        <taxon>Eukaryota</taxon>
        <taxon>Fungi</taxon>
        <taxon>Dikarya</taxon>
        <taxon>Ascomycota</taxon>
        <taxon>Pezizomycotina</taxon>
        <taxon>Eurotiomycetes</taxon>
        <taxon>Eurotiomycetidae</taxon>
        <taxon>Eurotiales</taxon>
        <taxon>Aspergillaceae</taxon>
        <taxon>Aspergillus</taxon>
        <taxon>Aspergillus subgen. Circumdati</taxon>
    </lineage>
</organism>
<dbReference type="GeneID" id="37048205"/>
<comment type="caution">
    <text evidence="1">The sequence shown here is derived from an EMBL/GenBank/DDBJ whole genome shotgun (WGS) entry which is preliminary data.</text>
</comment>
<reference evidence="1" key="1">
    <citation type="submission" date="2016-12" db="EMBL/GenBank/DDBJ databases">
        <title>The genomes of Aspergillus section Nigri reveals drivers in fungal speciation.</title>
        <authorList>
            <consortium name="DOE Joint Genome Institute"/>
            <person name="Vesth T.C."/>
            <person name="Nybo J."/>
            <person name="Theobald S."/>
            <person name="Brandl J."/>
            <person name="Frisvad J.C."/>
            <person name="Nielsen K.F."/>
            <person name="Lyhne E.K."/>
            <person name="Kogle M.E."/>
            <person name="Kuo A."/>
            <person name="Riley R."/>
            <person name="Clum A."/>
            <person name="Nolan M."/>
            <person name="Lipzen A."/>
            <person name="Salamov A."/>
            <person name="Henrissat B."/>
            <person name="Wiebenga A."/>
            <person name="De vries R.P."/>
            <person name="Grigoriev I.V."/>
            <person name="Mortensen U.H."/>
            <person name="Andersen M.R."/>
            <person name="Baker S.E."/>
        </authorList>
    </citation>
    <scope>NUCLEOTIDE SEQUENCE</scope>
    <source>
        <strain evidence="1">CBS 122712</strain>
    </source>
</reference>
<protein>
    <submittedName>
        <fullName evidence="1">Uncharacterized protein</fullName>
    </submittedName>
</protein>
<accession>A0A317UTI6</accession>
<proteinExistence type="predicted"/>
<gene>
    <name evidence="1" type="ORF">BO83DRAFT_152298</name>
</gene>
<name>A0A317UTI6_ASPEC</name>
<dbReference type="OrthoDB" id="10397148at2759"/>
<dbReference type="VEuPathDB" id="FungiDB:BO83DRAFT_152298"/>
<dbReference type="AlphaFoldDB" id="A0A317UTI6"/>
<dbReference type="EMBL" id="MSFU01000034">
    <property type="protein sequence ID" value="PWY63792.1"/>
    <property type="molecule type" value="Genomic_DNA"/>
</dbReference>
<dbReference type="RefSeq" id="XP_025383439.1">
    <property type="nucleotide sequence ID" value="XM_025526243.1"/>
</dbReference>
<evidence type="ECO:0000313" key="2">
    <source>
        <dbReference type="Proteomes" id="UP000246171"/>
    </source>
</evidence>
<evidence type="ECO:0000313" key="1">
    <source>
        <dbReference type="EMBL" id="PWY63792.1"/>
    </source>
</evidence>
<sequence>MHWLLQLITTMDISFHITNCAEHYPLMSILISSLKLYVRGHIMATSNYIRTQKRVTYFAHRDVICQCQGRNDNGSDNLFVTAS</sequence>